<dbReference type="EMBL" id="ML994044">
    <property type="protein sequence ID" value="KAF2200016.1"/>
    <property type="molecule type" value="Genomic_DNA"/>
</dbReference>
<protein>
    <submittedName>
        <fullName evidence="2">Uncharacterized protein</fullName>
    </submittedName>
</protein>
<organism evidence="2 3">
    <name type="scientific">Delitschia confertaspora ATCC 74209</name>
    <dbReference type="NCBI Taxonomy" id="1513339"/>
    <lineage>
        <taxon>Eukaryota</taxon>
        <taxon>Fungi</taxon>
        <taxon>Dikarya</taxon>
        <taxon>Ascomycota</taxon>
        <taxon>Pezizomycotina</taxon>
        <taxon>Dothideomycetes</taxon>
        <taxon>Pleosporomycetidae</taxon>
        <taxon>Pleosporales</taxon>
        <taxon>Delitschiaceae</taxon>
        <taxon>Delitschia</taxon>
    </lineage>
</organism>
<proteinExistence type="predicted"/>
<sequence length="954" mass="109948">MSLTIEKFYQLRENFSEPKRASKECKRRLQRNEHDPYLRVPSTAATNLLAWKAELLLRTNGTDGPQHALPELQNLAKQARITGTDAKLLPFIYRLWVEYHQRKNHKQASIVSAGPEAQELFDRFAKSQPGQRARTYSLAFTVALEADCWEDVRWALAQYRKGDSKHRKAVFFDLIFAYQMSYEKQIQAGQTGMSATLPGQLATKSLLKAKENASNGTGEERLSEAKDIRFATQIFRRQKRGKELFTRMEAGKEKIGFLDGPVIADIMAGRSSEFLQMKLDVMREEEMWSELWDVSKTQISQALDELQDDTELPCPPRLQEWKLLDSFLSASAHLWHDENIKKEGLEIFGRLESMSTKPREVWLALLTMTAGQFKDKLLYACLEYWKRNYRFNCCFKDLRRFVEQLNHADQKQFLVGIADVSTKLRPRSNVASKSVNDWFTAEINVCKFDYLLTISCPQLPKQSTVEQFVCNSMRLYKIGRQLEHEWSQEAGCLALTGLLVLHHTRLRSVQDLVPVGELPNERILTQAALLVQHMTEGEVGKNNRPLVLLSTRLLLFCGFGTLAFDLYSHAKVKEILNDTCSHILLSHIAHSHPFDASGTKRMQPEAELVKVIRTMERMEDKVREILSTDISTFQFDQAFAMRDLKQSLRSSLTKHLCALQRRKIAHLKGEHMEDMLKEDFAFLPLTDNRDLDILPNYEASYNRTIDHLCVSVPYPDADLYLRDLKLHTFAYRLLHQDARVTTVPQELDYNEIEHLGDMEALQGGHGLLWAWFYTALLSYNTSEGTPPQCRFSSDNVKSLIACIPYVHNDLTRANPDAIPNSMVDRNVLVTEALLLKFFGELELLRFVWKLCLKMKERQAQKGEHWLKSQERVDQVSRLSKLVEEQYEDLRKQAQKRMDRLEQYGEEVLMAHAKYGPTGEALIDLVSQGNVRIYARNCVESTKEALRGVLKVKLK</sequence>
<feature type="coiled-coil region" evidence="1">
    <location>
        <begin position="872"/>
        <end position="906"/>
    </location>
</feature>
<dbReference type="InterPro" id="IPR019183">
    <property type="entry name" value="NAA25_NatB_aux_su"/>
</dbReference>
<dbReference type="AlphaFoldDB" id="A0A9P4MR39"/>
<evidence type="ECO:0000256" key="1">
    <source>
        <dbReference type="SAM" id="Coils"/>
    </source>
</evidence>
<evidence type="ECO:0000313" key="2">
    <source>
        <dbReference type="EMBL" id="KAF2200016.1"/>
    </source>
</evidence>
<reference evidence="2" key="1">
    <citation type="journal article" date="2020" name="Stud. Mycol.">
        <title>101 Dothideomycetes genomes: a test case for predicting lifestyles and emergence of pathogens.</title>
        <authorList>
            <person name="Haridas S."/>
            <person name="Albert R."/>
            <person name="Binder M."/>
            <person name="Bloem J."/>
            <person name="Labutti K."/>
            <person name="Salamov A."/>
            <person name="Andreopoulos B."/>
            <person name="Baker S."/>
            <person name="Barry K."/>
            <person name="Bills G."/>
            <person name="Bluhm B."/>
            <person name="Cannon C."/>
            <person name="Castanera R."/>
            <person name="Culley D."/>
            <person name="Daum C."/>
            <person name="Ezra D."/>
            <person name="Gonzalez J."/>
            <person name="Henrissat B."/>
            <person name="Kuo A."/>
            <person name="Liang C."/>
            <person name="Lipzen A."/>
            <person name="Lutzoni F."/>
            <person name="Magnuson J."/>
            <person name="Mondo S."/>
            <person name="Nolan M."/>
            <person name="Ohm R."/>
            <person name="Pangilinan J."/>
            <person name="Park H.-J."/>
            <person name="Ramirez L."/>
            <person name="Alfaro M."/>
            <person name="Sun H."/>
            <person name="Tritt A."/>
            <person name="Yoshinaga Y."/>
            <person name="Zwiers L.-H."/>
            <person name="Turgeon B."/>
            <person name="Goodwin S."/>
            <person name="Spatafora J."/>
            <person name="Crous P."/>
            <person name="Grigoriev I."/>
        </authorList>
    </citation>
    <scope>NUCLEOTIDE SEQUENCE</scope>
    <source>
        <strain evidence="2">ATCC 74209</strain>
    </source>
</reference>
<gene>
    <name evidence="2" type="ORF">GQ43DRAFT_464360</name>
</gene>
<comment type="caution">
    <text evidence="2">The sequence shown here is derived from an EMBL/GenBank/DDBJ whole genome shotgun (WGS) entry which is preliminary data.</text>
</comment>
<evidence type="ECO:0000313" key="3">
    <source>
        <dbReference type="Proteomes" id="UP000799536"/>
    </source>
</evidence>
<dbReference type="Pfam" id="PF09797">
    <property type="entry name" value="NatB_MDM20"/>
    <property type="match status" value="1"/>
</dbReference>
<keyword evidence="3" id="KW-1185">Reference proteome</keyword>
<name>A0A9P4MR39_9PLEO</name>
<accession>A0A9P4MR39</accession>
<keyword evidence="1" id="KW-0175">Coiled coil</keyword>
<dbReference type="OrthoDB" id="24670at2759"/>
<dbReference type="Proteomes" id="UP000799536">
    <property type="component" value="Unassembled WGS sequence"/>
</dbReference>